<dbReference type="Pfam" id="PF01661">
    <property type="entry name" value="Macro"/>
    <property type="match status" value="1"/>
</dbReference>
<dbReference type="SUPFAM" id="SSF52949">
    <property type="entry name" value="Macro domain-like"/>
    <property type="match status" value="1"/>
</dbReference>
<accession>A0A173GED5</accession>
<organism evidence="2 3">
    <name type="scientific">Erwinia phage vB_EamM_RAY</name>
    <dbReference type="NCBI Taxonomy" id="1815987"/>
    <lineage>
        <taxon>Viruses</taxon>
        <taxon>Duplodnaviria</taxon>
        <taxon>Heunggongvirae</taxon>
        <taxon>Uroviricota</taxon>
        <taxon>Caudoviricetes</taxon>
        <taxon>Chimalliviridae</taxon>
        <taxon>Agricanvirus</taxon>
        <taxon>Agricanvirus ray</taxon>
    </lineage>
</organism>
<gene>
    <name evidence="2" type="ORF">RAY_152</name>
</gene>
<evidence type="ECO:0000313" key="3">
    <source>
        <dbReference type="Proteomes" id="UP000222079"/>
    </source>
</evidence>
<evidence type="ECO:0000313" key="2">
    <source>
        <dbReference type="EMBL" id="ANH51933.1"/>
    </source>
</evidence>
<proteinExistence type="predicted"/>
<dbReference type="PANTHER" id="PTHR12521:SF0">
    <property type="entry name" value="ADP-RIBOSE GLYCOHYDROLASE OARD1"/>
    <property type="match status" value="1"/>
</dbReference>
<dbReference type="InterPro" id="IPR043472">
    <property type="entry name" value="Macro_dom-like"/>
</dbReference>
<feature type="domain" description="Macro" evidence="1">
    <location>
        <begin position="21"/>
        <end position="128"/>
    </location>
</feature>
<reference evidence="2 3" key="1">
    <citation type="submission" date="2016-03" db="EMBL/GenBank/DDBJ databases">
        <authorList>
            <person name="Sharma R."/>
            <person name="Esplin I.N.D."/>
            <person name="Berg J.A."/>
            <person name="Jensen G.L."/>
            <person name="Keele B.R."/>
            <person name="Ward M.E.H."/>
            <person name="Breakwell D.P."/>
            <person name="Hope S."/>
            <person name="Grose J.H."/>
        </authorList>
    </citation>
    <scope>NUCLEOTIDE SEQUENCE [LARGE SCALE GENOMIC DNA]</scope>
</reference>
<dbReference type="InterPro" id="IPR002589">
    <property type="entry name" value="Macro_dom"/>
</dbReference>
<protein>
    <submittedName>
        <fullName evidence="2">Phosphatase</fullName>
    </submittedName>
</protein>
<dbReference type="PANTHER" id="PTHR12521">
    <property type="entry name" value="PROTEIN C6ORF130"/>
    <property type="match status" value="1"/>
</dbReference>
<dbReference type="Proteomes" id="UP000222079">
    <property type="component" value="Segment"/>
</dbReference>
<name>A0A173GED5_9CAUD</name>
<dbReference type="EMBL" id="KU886224">
    <property type="protein sequence ID" value="ANH51933.1"/>
    <property type="molecule type" value="Genomic_DNA"/>
</dbReference>
<dbReference type="InterPro" id="IPR050892">
    <property type="entry name" value="ADP-ribose_metab_enzymes"/>
</dbReference>
<evidence type="ECO:0000259" key="1">
    <source>
        <dbReference type="Pfam" id="PF01661"/>
    </source>
</evidence>
<dbReference type="GO" id="GO:0140291">
    <property type="term" value="P:peptidyl-glutamate ADP-deribosylation"/>
    <property type="evidence" value="ECO:0007669"/>
    <property type="project" value="TreeGrafter"/>
</dbReference>
<keyword evidence="3" id="KW-1185">Reference proteome</keyword>
<sequence>MIASEAHVSILDVNVTHVICTVNCEGHMGRGIALYLRKCIPGLYERYKHLCSLGIITVDKLWIYPSHPRQILCFPTKDKTWEDSKLEWIEANLIKLRDNYKTKGIVSVAMPPLGCGNGNLKWDEVRSLIYAILGDCDLEVHICLGKPK</sequence>
<dbReference type="Gene3D" id="3.40.220.10">
    <property type="entry name" value="Leucine Aminopeptidase, subunit E, domain 1"/>
    <property type="match status" value="1"/>
</dbReference>